<evidence type="ECO:0000313" key="1">
    <source>
        <dbReference type="EMBL" id="JAG27168.1"/>
    </source>
</evidence>
<reference evidence="1" key="1">
    <citation type="journal article" date="2014" name="PLoS ONE">
        <title>Transcriptome-Based Identification of ABC Transporters in the Western Tarnished Plant Bug Lygus hesperus.</title>
        <authorList>
            <person name="Hull J.J."/>
            <person name="Chaney K."/>
            <person name="Geib S.M."/>
            <person name="Fabrick J.A."/>
            <person name="Brent C.S."/>
            <person name="Walsh D."/>
            <person name="Lavine L.C."/>
        </authorList>
    </citation>
    <scope>NUCLEOTIDE SEQUENCE</scope>
</reference>
<sequence>MSTDIDTIADVDVEAEADVEVDADVEADADDIETQQMIDSAESDDEHIEIQETLYKFCPPPFQCKCNENGKIHRRRCLRSKNLENFNCIYEVISDVGEIRLESEKLTNVDEMEEKENTRENRVVYYERCSDYAIEFEIPPEVEYPSPS</sequence>
<organism evidence="1">
    <name type="scientific">Lygus hesperus</name>
    <name type="common">Western plant bug</name>
    <dbReference type="NCBI Taxonomy" id="30085"/>
    <lineage>
        <taxon>Eukaryota</taxon>
        <taxon>Metazoa</taxon>
        <taxon>Ecdysozoa</taxon>
        <taxon>Arthropoda</taxon>
        <taxon>Hexapoda</taxon>
        <taxon>Insecta</taxon>
        <taxon>Pterygota</taxon>
        <taxon>Neoptera</taxon>
        <taxon>Paraneoptera</taxon>
        <taxon>Hemiptera</taxon>
        <taxon>Heteroptera</taxon>
        <taxon>Panheteroptera</taxon>
        <taxon>Cimicomorpha</taxon>
        <taxon>Miridae</taxon>
        <taxon>Mirini</taxon>
        <taxon>Lygus</taxon>
    </lineage>
</organism>
<reference evidence="1" key="2">
    <citation type="submission" date="2014-07" db="EMBL/GenBank/DDBJ databases">
        <authorList>
            <person name="Hull J."/>
        </authorList>
    </citation>
    <scope>NUCLEOTIDE SEQUENCE</scope>
</reference>
<protein>
    <submittedName>
        <fullName evidence="1">Uncharacterized protein</fullName>
    </submittedName>
</protein>
<proteinExistence type="predicted"/>
<dbReference type="EMBL" id="GBHO01016436">
    <property type="protein sequence ID" value="JAG27168.1"/>
    <property type="molecule type" value="Transcribed_RNA"/>
</dbReference>
<dbReference type="AlphaFoldDB" id="A0A0A9Y7U5"/>
<accession>A0A0A9Y7U5</accession>
<gene>
    <name evidence="1" type="ORF">CM83_101784</name>
</gene>
<name>A0A0A9Y7U5_LYGHE</name>